<dbReference type="InterPro" id="IPR024997">
    <property type="entry name" value="DUF3892"/>
</dbReference>
<dbReference type="Pfam" id="PF13031">
    <property type="entry name" value="DUF3892"/>
    <property type="match status" value="1"/>
</dbReference>
<reference evidence="1 2" key="1">
    <citation type="submission" date="2017-06" db="EMBL/GenBank/DDBJ databases">
        <authorList>
            <person name="Kim H.J."/>
            <person name="Triplett B.A."/>
        </authorList>
    </citation>
    <scope>NUCLEOTIDE SEQUENCE [LARGE SCALE GENOMIC DNA]</scope>
    <source>
        <strain evidence="1 2">DSM 14713</strain>
    </source>
</reference>
<protein>
    <recommendedName>
        <fullName evidence="3">DUF3892 domain-containing protein</fullName>
    </recommendedName>
</protein>
<dbReference type="Proteomes" id="UP000217289">
    <property type="component" value="Chromosome"/>
</dbReference>
<dbReference type="OrthoDB" id="6637576at2"/>
<evidence type="ECO:0000313" key="1">
    <source>
        <dbReference type="EMBL" id="ATB32731.1"/>
    </source>
</evidence>
<dbReference type="KEGG" id="mbd:MEBOL_006220"/>
<gene>
    <name evidence="1" type="ORF">MEBOL_006220</name>
</gene>
<evidence type="ECO:0000313" key="2">
    <source>
        <dbReference type="Proteomes" id="UP000217289"/>
    </source>
</evidence>
<dbReference type="EMBL" id="CP022163">
    <property type="protein sequence ID" value="ATB32731.1"/>
    <property type="molecule type" value="Genomic_DNA"/>
</dbReference>
<accession>A0A250ING4</accession>
<organism evidence="1 2">
    <name type="scientific">Melittangium boletus DSM 14713</name>
    <dbReference type="NCBI Taxonomy" id="1294270"/>
    <lineage>
        <taxon>Bacteria</taxon>
        <taxon>Pseudomonadati</taxon>
        <taxon>Myxococcota</taxon>
        <taxon>Myxococcia</taxon>
        <taxon>Myxococcales</taxon>
        <taxon>Cystobacterineae</taxon>
        <taxon>Archangiaceae</taxon>
        <taxon>Melittangium</taxon>
    </lineage>
</organism>
<name>A0A250ING4_9BACT</name>
<keyword evidence="2" id="KW-1185">Reference proteome</keyword>
<proteinExistence type="predicted"/>
<dbReference type="RefSeq" id="WP_095980882.1">
    <property type="nucleotide sequence ID" value="NZ_CP022163.1"/>
</dbReference>
<dbReference type="AlphaFoldDB" id="A0A250ING4"/>
<sequence length="96" mass="10545">MASKWADYIITAVRFDTTGSRRIISLRVYPDEGSSLGESAVWSFEQVAQAILNGSTFVTATKNSNGKLDKGASVELSLRTRRDDTAKDNLDNLPTF</sequence>
<evidence type="ECO:0008006" key="3">
    <source>
        <dbReference type="Google" id="ProtNLM"/>
    </source>
</evidence>